<accession>A0ABW5WLY5</accession>
<dbReference type="InterPro" id="IPR010696">
    <property type="entry name" value="DUF1272"/>
</dbReference>
<protein>
    <submittedName>
        <fullName evidence="1">DUF1272 domain-containing protein</fullName>
    </submittedName>
</protein>
<proteinExistence type="predicted"/>
<organism evidence="1 2">
    <name type="scientific">Lacinutrix iliipiscaria</name>
    <dbReference type="NCBI Taxonomy" id="1230532"/>
    <lineage>
        <taxon>Bacteria</taxon>
        <taxon>Pseudomonadati</taxon>
        <taxon>Bacteroidota</taxon>
        <taxon>Flavobacteriia</taxon>
        <taxon>Flavobacteriales</taxon>
        <taxon>Flavobacteriaceae</taxon>
        <taxon>Lacinutrix</taxon>
    </lineage>
</organism>
<sequence>MLEIRPTCEHCNKVLPNDSQEAVICTFECTYCKTCAESVFKNVCPNCGGNFSPRPIRPNHLLEKYPVSTKVIYNPKDIKSHLKKYNL</sequence>
<gene>
    <name evidence="1" type="ORF">ACFS5M_04365</name>
</gene>
<keyword evidence="2" id="KW-1185">Reference proteome</keyword>
<dbReference type="Gene3D" id="3.30.40.10">
    <property type="entry name" value="Zinc/RING finger domain, C3HC4 (zinc finger)"/>
    <property type="match status" value="1"/>
</dbReference>
<reference evidence="2" key="1">
    <citation type="journal article" date="2019" name="Int. J. Syst. Evol. Microbiol.">
        <title>The Global Catalogue of Microorganisms (GCM) 10K type strain sequencing project: providing services to taxonomists for standard genome sequencing and annotation.</title>
        <authorList>
            <consortium name="The Broad Institute Genomics Platform"/>
            <consortium name="The Broad Institute Genome Sequencing Center for Infectious Disease"/>
            <person name="Wu L."/>
            <person name="Ma J."/>
        </authorList>
    </citation>
    <scope>NUCLEOTIDE SEQUENCE [LARGE SCALE GENOMIC DNA]</scope>
    <source>
        <strain evidence="2">KCTC 32141</strain>
    </source>
</reference>
<name>A0ABW5WLY5_9FLAO</name>
<comment type="caution">
    <text evidence="1">The sequence shown here is derived from an EMBL/GenBank/DDBJ whole genome shotgun (WGS) entry which is preliminary data.</text>
</comment>
<dbReference type="Pfam" id="PF06906">
    <property type="entry name" value="DUF1272"/>
    <property type="match status" value="1"/>
</dbReference>
<dbReference type="RefSeq" id="WP_183486187.1">
    <property type="nucleotide sequence ID" value="NZ_JBHUOV010000001.1"/>
</dbReference>
<dbReference type="InterPro" id="IPR013083">
    <property type="entry name" value="Znf_RING/FYVE/PHD"/>
</dbReference>
<dbReference type="EMBL" id="JBHUOV010000001">
    <property type="protein sequence ID" value="MFD2822891.1"/>
    <property type="molecule type" value="Genomic_DNA"/>
</dbReference>
<evidence type="ECO:0000313" key="1">
    <source>
        <dbReference type="EMBL" id="MFD2822891.1"/>
    </source>
</evidence>
<dbReference type="Proteomes" id="UP001597533">
    <property type="component" value="Unassembled WGS sequence"/>
</dbReference>
<evidence type="ECO:0000313" key="2">
    <source>
        <dbReference type="Proteomes" id="UP001597533"/>
    </source>
</evidence>